<reference evidence="6 7" key="1">
    <citation type="submission" date="2018-06" db="EMBL/GenBank/DDBJ databases">
        <authorList>
            <person name="Pothier F. J."/>
        </authorList>
    </citation>
    <scope>NUCLEOTIDE SEQUENCE [LARGE SCALE GENOMIC DNA]</scope>
    <source>
        <strain evidence="6 7">CPBF 424</strain>
    </source>
</reference>
<dbReference type="PROSITE" id="PS51186">
    <property type="entry name" value="GNAT"/>
    <property type="match status" value="1"/>
</dbReference>
<evidence type="ECO:0000256" key="1">
    <source>
        <dbReference type="ARBA" id="ARBA00022679"/>
    </source>
</evidence>
<keyword evidence="1" id="KW-0808">Transferase</keyword>
<dbReference type="SUPFAM" id="SSF55729">
    <property type="entry name" value="Acyl-CoA N-acyltransferases (Nat)"/>
    <property type="match status" value="1"/>
</dbReference>
<dbReference type="Gene3D" id="3.40.630.30">
    <property type="match status" value="1"/>
</dbReference>
<dbReference type="PANTHER" id="PTHR43072:SF23">
    <property type="entry name" value="UPF0039 PROTEIN C11D3.02C"/>
    <property type="match status" value="1"/>
</dbReference>
<evidence type="ECO:0000313" key="7">
    <source>
        <dbReference type="Proteomes" id="UP000254168"/>
    </source>
</evidence>
<dbReference type="GO" id="GO:0016747">
    <property type="term" value="F:acyltransferase activity, transferring groups other than amino-acyl groups"/>
    <property type="evidence" value="ECO:0007669"/>
    <property type="project" value="InterPro"/>
</dbReference>
<evidence type="ECO:0000256" key="2">
    <source>
        <dbReference type="ARBA" id="ARBA00023315"/>
    </source>
</evidence>
<comment type="catalytic activity">
    <reaction evidence="3">
        <text>L-methionine sulfoximine + acetyl-CoA = N-acetyl-L-methionine sulfoximine + CoA + H(+)</text>
        <dbReference type="Rhea" id="RHEA:47660"/>
        <dbReference type="ChEBI" id="CHEBI:15378"/>
        <dbReference type="ChEBI" id="CHEBI:57287"/>
        <dbReference type="ChEBI" id="CHEBI:57288"/>
        <dbReference type="ChEBI" id="CHEBI:87826"/>
        <dbReference type="ChEBI" id="CHEBI:87827"/>
    </reaction>
</comment>
<evidence type="ECO:0000256" key="4">
    <source>
        <dbReference type="ARBA" id="ARBA00051334"/>
    </source>
</evidence>
<proteinExistence type="predicted"/>
<sequence>MPAALFIAGQCLLIPGPLPVSDPMSLIDCSEDRHASAILDIFNDAIATSTALYDYKPRPPESMVGWFATKRAGGFPVIGVEAADGSLMGFASYGTFRAWPAFKYSVEHSVYVHRDHRGKGLGRLLLQGVIAAAEQRGVHVLVGGIDASNQASIALHEQFGFTHAGTVREAGFKFGRWLDLAFYQRILATPADPHDD</sequence>
<evidence type="ECO:0000256" key="3">
    <source>
        <dbReference type="ARBA" id="ARBA00050603"/>
    </source>
</evidence>
<dbReference type="PANTHER" id="PTHR43072">
    <property type="entry name" value="N-ACETYLTRANSFERASE"/>
    <property type="match status" value="1"/>
</dbReference>
<name>A0AA46HBV3_9XANT</name>
<dbReference type="Proteomes" id="UP000254168">
    <property type="component" value="Unassembled WGS sequence"/>
</dbReference>
<accession>A0AA46HBV3</accession>
<dbReference type="EMBL" id="UIHB01000006">
    <property type="protein sequence ID" value="SUZ29579.1"/>
    <property type="molecule type" value="Genomic_DNA"/>
</dbReference>
<gene>
    <name evidence="6" type="ORF">CPBF424_34200</name>
</gene>
<keyword evidence="7" id="KW-1185">Reference proteome</keyword>
<comment type="catalytic activity">
    <reaction evidence="4">
        <text>L-methionine sulfone + acetyl-CoA = N-acetyl-L-methionine sulfone + CoA + H(+)</text>
        <dbReference type="Rhea" id="RHEA:47656"/>
        <dbReference type="ChEBI" id="CHEBI:15378"/>
        <dbReference type="ChEBI" id="CHEBI:57287"/>
        <dbReference type="ChEBI" id="CHEBI:57288"/>
        <dbReference type="ChEBI" id="CHEBI:87824"/>
        <dbReference type="ChEBI" id="CHEBI:87825"/>
    </reaction>
</comment>
<dbReference type="FunFam" id="3.40.630.30:FF:000026">
    <property type="entry name" value="Phosphinothricin acetyltransferase"/>
    <property type="match status" value="1"/>
</dbReference>
<dbReference type="AlphaFoldDB" id="A0AA46HBV3"/>
<keyword evidence="2" id="KW-0012">Acyltransferase</keyword>
<protein>
    <submittedName>
        <fullName evidence="6">N-acetyltransferase</fullName>
    </submittedName>
</protein>
<feature type="domain" description="N-acetyltransferase" evidence="5">
    <location>
        <begin position="24"/>
        <end position="183"/>
    </location>
</feature>
<organism evidence="6 7">
    <name type="scientific">Xanthomonas euroxanthea</name>
    <dbReference type="NCBI Taxonomy" id="2259622"/>
    <lineage>
        <taxon>Bacteria</taxon>
        <taxon>Pseudomonadati</taxon>
        <taxon>Pseudomonadota</taxon>
        <taxon>Gammaproteobacteria</taxon>
        <taxon>Lysobacterales</taxon>
        <taxon>Lysobacteraceae</taxon>
        <taxon>Xanthomonas</taxon>
    </lineage>
</organism>
<dbReference type="InterPro" id="IPR016181">
    <property type="entry name" value="Acyl_CoA_acyltransferase"/>
</dbReference>
<dbReference type="Pfam" id="PF00583">
    <property type="entry name" value="Acetyltransf_1"/>
    <property type="match status" value="1"/>
</dbReference>
<evidence type="ECO:0000259" key="5">
    <source>
        <dbReference type="PROSITE" id="PS51186"/>
    </source>
</evidence>
<comment type="caution">
    <text evidence="6">The sequence shown here is derived from an EMBL/GenBank/DDBJ whole genome shotgun (WGS) entry which is preliminary data.</text>
</comment>
<dbReference type="InterPro" id="IPR000182">
    <property type="entry name" value="GNAT_dom"/>
</dbReference>
<evidence type="ECO:0000313" key="6">
    <source>
        <dbReference type="EMBL" id="SUZ29579.1"/>
    </source>
</evidence>
<dbReference type="CDD" id="cd04301">
    <property type="entry name" value="NAT_SF"/>
    <property type="match status" value="1"/>
</dbReference>